<gene>
    <name evidence="1" type="ORF">OXU80_18715</name>
</gene>
<name>A0ACD4NJ31_9HYPH</name>
<organism evidence="1 2">
    <name type="scientific">Antarcticirhabdus aurantiaca</name>
    <dbReference type="NCBI Taxonomy" id="2606717"/>
    <lineage>
        <taxon>Bacteria</taxon>
        <taxon>Pseudomonadati</taxon>
        <taxon>Pseudomonadota</taxon>
        <taxon>Alphaproteobacteria</taxon>
        <taxon>Hyphomicrobiales</taxon>
        <taxon>Aurantimonadaceae</taxon>
        <taxon>Antarcticirhabdus</taxon>
    </lineage>
</organism>
<evidence type="ECO:0000313" key="1">
    <source>
        <dbReference type="EMBL" id="WAJ26883.1"/>
    </source>
</evidence>
<accession>A0ACD4NJ31</accession>
<dbReference type="Proteomes" id="UP001163223">
    <property type="component" value="Chromosome"/>
</dbReference>
<reference evidence="1" key="1">
    <citation type="submission" date="2022-11" db="EMBL/GenBank/DDBJ databases">
        <title>beta-Carotene-producing bacterium, Jeongeuplla avenae sp. nov., alleviates the salt stress of Arabidopsis seedlings.</title>
        <authorList>
            <person name="Jiang L."/>
            <person name="Lee J."/>
        </authorList>
    </citation>
    <scope>NUCLEOTIDE SEQUENCE</scope>
    <source>
        <strain evidence="1">DY_R2A_6</strain>
    </source>
</reference>
<dbReference type="EMBL" id="CP113520">
    <property type="protein sequence ID" value="WAJ26883.1"/>
    <property type="molecule type" value="Genomic_DNA"/>
</dbReference>
<evidence type="ECO:0000313" key="2">
    <source>
        <dbReference type="Proteomes" id="UP001163223"/>
    </source>
</evidence>
<proteinExistence type="predicted"/>
<keyword evidence="2" id="KW-1185">Reference proteome</keyword>
<protein>
    <submittedName>
        <fullName evidence="1">RusA family crossover junction endodeoxyribonuclease</fullName>
    </submittedName>
</protein>
<sequence length="122" mass="13786">MTELARYAIPFPVSVNAMYDRGRGGVRKTDRYKAWITEAGWELRIQRPRPTSGPVTVGLELTAPDDRRRDADNCAKSVMDLLVTHRVITDDACQFVRWVKPEWVKGEKPGCVIVIARAEEAS</sequence>